<dbReference type="Proteomes" id="UP000318825">
    <property type="component" value="Unassembled WGS sequence"/>
</dbReference>
<comment type="caution">
    <text evidence="1">The sequence shown here is derived from an EMBL/GenBank/DDBJ whole genome shotgun (WGS) entry which is preliminary data.</text>
</comment>
<evidence type="ECO:0000313" key="1">
    <source>
        <dbReference type="EMBL" id="GEC14250.1"/>
    </source>
</evidence>
<organism evidence="1 2">
    <name type="scientific">Nitrobacter winogradskyi</name>
    <name type="common">Nitrobacter agilis</name>
    <dbReference type="NCBI Taxonomy" id="913"/>
    <lineage>
        <taxon>Bacteria</taxon>
        <taxon>Pseudomonadati</taxon>
        <taxon>Pseudomonadota</taxon>
        <taxon>Alphaproteobacteria</taxon>
        <taxon>Hyphomicrobiales</taxon>
        <taxon>Nitrobacteraceae</taxon>
        <taxon>Nitrobacter</taxon>
    </lineage>
</organism>
<name>A0A4Y3W8C2_NITWI</name>
<dbReference type="AlphaFoldDB" id="A0A4Y3W8C2"/>
<reference evidence="1 2" key="1">
    <citation type="submission" date="2019-06" db="EMBL/GenBank/DDBJ databases">
        <title>Whole genome shotgun sequence of Nitrobacter winogradskyi NBRC 14297.</title>
        <authorList>
            <person name="Hosoyama A."/>
            <person name="Uohara A."/>
            <person name="Ohji S."/>
            <person name="Ichikawa N."/>
        </authorList>
    </citation>
    <scope>NUCLEOTIDE SEQUENCE [LARGE SCALE GENOMIC DNA]</scope>
    <source>
        <strain evidence="1 2">NBRC 14297</strain>
    </source>
</reference>
<protein>
    <submittedName>
        <fullName evidence="1">Uncharacterized protein</fullName>
    </submittedName>
</protein>
<dbReference type="RefSeq" id="WP_141381827.1">
    <property type="nucleotide sequence ID" value="NZ_BJNF01000002.1"/>
</dbReference>
<dbReference type="EMBL" id="BJNF01000002">
    <property type="protein sequence ID" value="GEC14250.1"/>
    <property type="molecule type" value="Genomic_DNA"/>
</dbReference>
<evidence type="ECO:0000313" key="2">
    <source>
        <dbReference type="Proteomes" id="UP000318825"/>
    </source>
</evidence>
<proteinExistence type="predicted"/>
<accession>A0A4Y3W8C2</accession>
<gene>
    <name evidence="1" type="ORF">NWI01_01420</name>
</gene>
<sequence>MRDSVEMTVDLLNVDDASLLVRDRATGVEHRLGFEGIAIGSNFNGDGYRLIVPAVVALAMGINHAA</sequence>